<gene>
    <name evidence="2" type="ORF">P167DRAFT_571501</name>
</gene>
<protein>
    <submittedName>
        <fullName evidence="2">Uncharacterized protein</fullName>
    </submittedName>
</protein>
<evidence type="ECO:0000256" key="1">
    <source>
        <dbReference type="SAM" id="SignalP"/>
    </source>
</evidence>
<evidence type="ECO:0000313" key="3">
    <source>
        <dbReference type="Proteomes" id="UP000277580"/>
    </source>
</evidence>
<dbReference type="Proteomes" id="UP000277580">
    <property type="component" value="Unassembled WGS sequence"/>
</dbReference>
<dbReference type="InParanoid" id="A0A3N4L134"/>
<keyword evidence="3" id="KW-1185">Reference proteome</keyword>
<accession>A0A3N4L134</accession>
<dbReference type="AlphaFoldDB" id="A0A3N4L134"/>
<keyword evidence="1" id="KW-0732">Signal</keyword>
<dbReference type="OrthoDB" id="4233498at2759"/>
<name>A0A3N4L134_9PEZI</name>
<organism evidence="2 3">
    <name type="scientific">Morchella conica CCBAS932</name>
    <dbReference type="NCBI Taxonomy" id="1392247"/>
    <lineage>
        <taxon>Eukaryota</taxon>
        <taxon>Fungi</taxon>
        <taxon>Dikarya</taxon>
        <taxon>Ascomycota</taxon>
        <taxon>Pezizomycotina</taxon>
        <taxon>Pezizomycetes</taxon>
        <taxon>Pezizales</taxon>
        <taxon>Morchellaceae</taxon>
        <taxon>Morchella</taxon>
    </lineage>
</organism>
<evidence type="ECO:0000313" key="2">
    <source>
        <dbReference type="EMBL" id="RPB15428.1"/>
    </source>
</evidence>
<proteinExistence type="predicted"/>
<feature type="chain" id="PRO_5018136256" evidence="1">
    <location>
        <begin position="21"/>
        <end position="158"/>
    </location>
</feature>
<sequence length="158" mass="17165">MFGFVKIVAIGLAIVGLAAGTPIAENIENSVGNFNSTILEKRMEYLKCETTDGSPFTDDVEEAAATIDRRPFCCQDSASNCNDLITKERSAAVSICASAQLPNTCPPCDDVAAYIRKIASACAWMDPVFSRKRSGGWIQNVGKRPEYRIVVWHSRPGS</sequence>
<feature type="signal peptide" evidence="1">
    <location>
        <begin position="1"/>
        <end position="20"/>
    </location>
</feature>
<reference evidence="2 3" key="1">
    <citation type="journal article" date="2018" name="Nat. Ecol. Evol.">
        <title>Pezizomycetes genomes reveal the molecular basis of ectomycorrhizal truffle lifestyle.</title>
        <authorList>
            <person name="Murat C."/>
            <person name="Payen T."/>
            <person name="Noel B."/>
            <person name="Kuo A."/>
            <person name="Morin E."/>
            <person name="Chen J."/>
            <person name="Kohler A."/>
            <person name="Krizsan K."/>
            <person name="Balestrini R."/>
            <person name="Da Silva C."/>
            <person name="Montanini B."/>
            <person name="Hainaut M."/>
            <person name="Levati E."/>
            <person name="Barry K.W."/>
            <person name="Belfiori B."/>
            <person name="Cichocki N."/>
            <person name="Clum A."/>
            <person name="Dockter R.B."/>
            <person name="Fauchery L."/>
            <person name="Guy J."/>
            <person name="Iotti M."/>
            <person name="Le Tacon F."/>
            <person name="Lindquist E.A."/>
            <person name="Lipzen A."/>
            <person name="Malagnac F."/>
            <person name="Mello A."/>
            <person name="Molinier V."/>
            <person name="Miyauchi S."/>
            <person name="Poulain J."/>
            <person name="Riccioni C."/>
            <person name="Rubini A."/>
            <person name="Sitrit Y."/>
            <person name="Splivallo R."/>
            <person name="Traeger S."/>
            <person name="Wang M."/>
            <person name="Zifcakova L."/>
            <person name="Wipf D."/>
            <person name="Zambonelli A."/>
            <person name="Paolocci F."/>
            <person name="Nowrousian M."/>
            <person name="Ottonello S."/>
            <person name="Baldrian P."/>
            <person name="Spatafora J.W."/>
            <person name="Henrissat B."/>
            <person name="Nagy L.G."/>
            <person name="Aury J.M."/>
            <person name="Wincker P."/>
            <person name="Grigoriev I.V."/>
            <person name="Bonfante P."/>
            <person name="Martin F.M."/>
        </authorList>
    </citation>
    <scope>NUCLEOTIDE SEQUENCE [LARGE SCALE GENOMIC DNA]</scope>
    <source>
        <strain evidence="2 3">CCBAS932</strain>
    </source>
</reference>
<dbReference type="EMBL" id="ML119113">
    <property type="protein sequence ID" value="RPB15428.1"/>
    <property type="molecule type" value="Genomic_DNA"/>
</dbReference>